<evidence type="ECO:0000313" key="3">
    <source>
        <dbReference type="Ensembl" id="ENSLLEP00000033083.1"/>
    </source>
</evidence>
<keyword evidence="2" id="KW-1133">Transmembrane helix</keyword>
<dbReference type="PANTHER" id="PTHR18853">
    <property type="entry name" value="FORKHEAD-ASSOCIATED DOMAIN-CONTAINING PROTEIN 1-RELATED"/>
    <property type="match status" value="1"/>
</dbReference>
<proteinExistence type="predicted"/>
<keyword evidence="2" id="KW-0812">Transmembrane</keyword>
<keyword evidence="4" id="KW-1185">Reference proteome</keyword>
<evidence type="ECO:0000256" key="1">
    <source>
        <dbReference type="SAM" id="MobiDB-lite"/>
    </source>
</evidence>
<evidence type="ECO:0000256" key="2">
    <source>
        <dbReference type="SAM" id="Phobius"/>
    </source>
</evidence>
<dbReference type="OrthoDB" id="8633453at2759"/>
<feature type="compositionally biased region" description="Basic and acidic residues" evidence="1">
    <location>
        <begin position="1"/>
        <end position="18"/>
    </location>
</feature>
<dbReference type="InterPro" id="IPR052642">
    <property type="entry name" value="CC-FHA_domain"/>
</dbReference>
<dbReference type="GeneTree" id="ENSGT00520000060291"/>
<reference evidence="3" key="2">
    <citation type="submission" date="2025-09" db="UniProtKB">
        <authorList>
            <consortium name="Ensembl"/>
        </authorList>
    </citation>
    <scope>IDENTIFICATION</scope>
</reference>
<sequence>MDKKTDARDDEDSGRFEDGSPVQCHHADFLDVPCSQQEKIKKLQEELDTRKKENDISKGNILSLYRQVSLRESQLRKSESEKEGLQKQLMERLIQIQAMSAKFSNLREERKRDDMMAAIEKDNYNLRELVSELKSELIAHNKTIGELRIDKRVLQEQCDTYLTQIKRSGEEMNKVHCKLEDLKYSDQRMKITLERLYCRFERFISKIIQATYSAPNVVLPTEELTDDEILAALQDETKMQTQEAPAVQYSRWNDQNQDEVSVTTSSSEVSTWKRVWHLLCTGRIGIAMKVFGGLALFWIIFIIGYVTGYYVHKCKQE</sequence>
<keyword evidence="2" id="KW-0472">Membrane</keyword>
<name>A0A8C5Q645_9ANUR</name>
<feature type="transmembrane region" description="Helical" evidence="2">
    <location>
        <begin position="290"/>
        <end position="311"/>
    </location>
</feature>
<dbReference type="PANTHER" id="PTHR18853:SF9">
    <property type="entry name" value="COILED-COIL DOMAIN-CONTAINING PROTEIN 27"/>
    <property type="match status" value="1"/>
</dbReference>
<dbReference type="Pfam" id="PF15875">
    <property type="entry name" value="DUF4731"/>
    <property type="match status" value="1"/>
</dbReference>
<dbReference type="AlphaFoldDB" id="A0A8C5Q645"/>
<feature type="region of interest" description="Disordered" evidence="1">
    <location>
        <begin position="1"/>
        <end position="22"/>
    </location>
</feature>
<reference evidence="3" key="1">
    <citation type="submission" date="2025-08" db="UniProtKB">
        <authorList>
            <consortium name="Ensembl"/>
        </authorList>
    </citation>
    <scope>IDENTIFICATION</scope>
</reference>
<dbReference type="Proteomes" id="UP000694569">
    <property type="component" value="Unplaced"/>
</dbReference>
<organism evidence="3 4">
    <name type="scientific">Leptobrachium leishanense</name>
    <name type="common">Leishan spiny toad</name>
    <dbReference type="NCBI Taxonomy" id="445787"/>
    <lineage>
        <taxon>Eukaryota</taxon>
        <taxon>Metazoa</taxon>
        <taxon>Chordata</taxon>
        <taxon>Craniata</taxon>
        <taxon>Vertebrata</taxon>
        <taxon>Euteleostomi</taxon>
        <taxon>Amphibia</taxon>
        <taxon>Batrachia</taxon>
        <taxon>Anura</taxon>
        <taxon>Pelobatoidea</taxon>
        <taxon>Megophryidae</taxon>
        <taxon>Leptobrachium</taxon>
    </lineage>
</organism>
<accession>A0A8C5Q645</accession>
<evidence type="ECO:0000313" key="4">
    <source>
        <dbReference type="Proteomes" id="UP000694569"/>
    </source>
</evidence>
<dbReference type="InterPro" id="IPR031744">
    <property type="entry name" value="SMIM1"/>
</dbReference>
<dbReference type="Ensembl" id="ENSLLET00000034351.1">
    <property type="protein sequence ID" value="ENSLLEP00000033083.1"/>
    <property type="gene ID" value="ENSLLEG00000020947.1"/>
</dbReference>
<protein>
    <submittedName>
        <fullName evidence="3">Uncharacterized protein</fullName>
    </submittedName>
</protein>